<dbReference type="InterPro" id="IPR014729">
    <property type="entry name" value="Rossmann-like_a/b/a_fold"/>
</dbReference>
<organism evidence="13">
    <name type="scientific">hydrothermal vent metagenome</name>
    <dbReference type="NCBI Taxonomy" id="652676"/>
    <lineage>
        <taxon>unclassified sequences</taxon>
        <taxon>metagenomes</taxon>
        <taxon>ecological metagenomes</taxon>
    </lineage>
</organism>
<reference evidence="13" key="1">
    <citation type="submission" date="2018-06" db="EMBL/GenBank/DDBJ databases">
        <authorList>
            <person name="Zhirakovskaya E."/>
        </authorList>
    </citation>
    <scope>NUCLEOTIDE SEQUENCE</scope>
</reference>
<comment type="subcellular location">
    <subcellularLocation>
        <location evidence="1">Cytoplasm</location>
    </subcellularLocation>
</comment>
<dbReference type="GO" id="GO:0005737">
    <property type="term" value="C:cytoplasm"/>
    <property type="evidence" value="ECO:0007669"/>
    <property type="project" value="UniProtKB-SubCell"/>
</dbReference>
<evidence type="ECO:0000256" key="10">
    <source>
        <dbReference type="ARBA" id="ARBA00023157"/>
    </source>
</evidence>
<keyword evidence="3" id="KW-0963">Cytoplasm</keyword>
<evidence type="ECO:0000259" key="11">
    <source>
        <dbReference type="Pfam" id="PF20258"/>
    </source>
</evidence>
<evidence type="ECO:0000256" key="1">
    <source>
        <dbReference type="ARBA" id="ARBA00004496"/>
    </source>
</evidence>
<dbReference type="InterPro" id="IPR046885">
    <property type="entry name" value="MnmA-like_C"/>
</dbReference>
<protein>
    <recommendedName>
        <fullName evidence="2">tRNA-specific 2-thiouridylase MnmA</fullName>
    </recommendedName>
</protein>
<keyword evidence="6" id="KW-0819">tRNA processing</keyword>
<dbReference type="Gene3D" id="2.30.30.280">
    <property type="entry name" value="Adenine nucleotide alpha hydrolases-like domains"/>
    <property type="match status" value="1"/>
</dbReference>
<dbReference type="AlphaFoldDB" id="A0A3B0V8P6"/>
<dbReference type="GO" id="GO:0000049">
    <property type="term" value="F:tRNA binding"/>
    <property type="evidence" value="ECO:0007669"/>
    <property type="project" value="UniProtKB-KW"/>
</dbReference>
<feature type="domain" description="tRNA-specific 2-thiouridylase MnmA-like central" evidence="12">
    <location>
        <begin position="206"/>
        <end position="271"/>
    </location>
</feature>
<dbReference type="NCBIfam" id="TIGR00420">
    <property type="entry name" value="trmU"/>
    <property type="match status" value="1"/>
</dbReference>
<dbReference type="InterPro" id="IPR004506">
    <property type="entry name" value="MnmA-like"/>
</dbReference>
<dbReference type="PANTHER" id="PTHR11933:SF5">
    <property type="entry name" value="MITOCHONDRIAL TRNA-SPECIFIC 2-THIOURIDYLASE 1"/>
    <property type="match status" value="1"/>
</dbReference>
<evidence type="ECO:0000256" key="8">
    <source>
        <dbReference type="ARBA" id="ARBA00022840"/>
    </source>
</evidence>
<evidence type="ECO:0000256" key="4">
    <source>
        <dbReference type="ARBA" id="ARBA00022555"/>
    </source>
</evidence>
<dbReference type="FunFam" id="2.40.30.10:FF:000023">
    <property type="entry name" value="tRNA-specific 2-thiouridylase MnmA"/>
    <property type="match status" value="1"/>
</dbReference>
<keyword evidence="8" id="KW-0067">ATP-binding</keyword>
<keyword evidence="7" id="KW-0547">Nucleotide-binding</keyword>
<dbReference type="InterPro" id="IPR046884">
    <property type="entry name" value="MnmA-like_central"/>
</dbReference>
<evidence type="ECO:0000256" key="9">
    <source>
        <dbReference type="ARBA" id="ARBA00022884"/>
    </source>
</evidence>
<dbReference type="InterPro" id="IPR023382">
    <property type="entry name" value="MnmA-like_central_sf"/>
</dbReference>
<dbReference type="HAMAP" id="MF_00144">
    <property type="entry name" value="tRNA_thiouridyl_MnmA"/>
    <property type="match status" value="1"/>
</dbReference>
<dbReference type="PANTHER" id="PTHR11933">
    <property type="entry name" value="TRNA 5-METHYLAMINOMETHYL-2-THIOURIDYLATE -METHYLTRANSFERASE"/>
    <property type="match status" value="1"/>
</dbReference>
<keyword evidence="9" id="KW-0694">RNA-binding</keyword>
<name>A0A3B0V8P6_9ZZZZ</name>
<dbReference type="SUPFAM" id="SSF52402">
    <property type="entry name" value="Adenine nucleotide alpha hydrolases-like"/>
    <property type="match status" value="1"/>
</dbReference>
<dbReference type="CDD" id="cd01998">
    <property type="entry name" value="MnmA_TRMU-like"/>
    <property type="match status" value="1"/>
</dbReference>
<dbReference type="NCBIfam" id="NF001138">
    <property type="entry name" value="PRK00143.1"/>
    <property type="match status" value="1"/>
</dbReference>
<dbReference type="FunFam" id="2.30.30.280:FF:000001">
    <property type="entry name" value="tRNA-specific 2-thiouridylase MnmA"/>
    <property type="match status" value="1"/>
</dbReference>
<evidence type="ECO:0000256" key="6">
    <source>
        <dbReference type="ARBA" id="ARBA00022694"/>
    </source>
</evidence>
<evidence type="ECO:0000256" key="7">
    <source>
        <dbReference type="ARBA" id="ARBA00022741"/>
    </source>
</evidence>
<dbReference type="Gene3D" id="3.40.50.620">
    <property type="entry name" value="HUPs"/>
    <property type="match status" value="1"/>
</dbReference>
<dbReference type="Pfam" id="PF03054">
    <property type="entry name" value="tRNA_Me_trans"/>
    <property type="match status" value="1"/>
</dbReference>
<dbReference type="Pfam" id="PF20259">
    <property type="entry name" value="tRNA_Me_trans_M"/>
    <property type="match status" value="1"/>
</dbReference>
<dbReference type="GO" id="GO:0016783">
    <property type="term" value="F:sulfurtransferase activity"/>
    <property type="evidence" value="ECO:0007669"/>
    <property type="project" value="InterPro"/>
</dbReference>
<evidence type="ECO:0000256" key="5">
    <source>
        <dbReference type="ARBA" id="ARBA00022679"/>
    </source>
</evidence>
<keyword evidence="5 13" id="KW-0808">Transferase</keyword>
<proteinExistence type="inferred from homology"/>
<evidence type="ECO:0000313" key="13">
    <source>
        <dbReference type="EMBL" id="VAW37210.1"/>
    </source>
</evidence>
<evidence type="ECO:0000259" key="12">
    <source>
        <dbReference type="Pfam" id="PF20259"/>
    </source>
</evidence>
<gene>
    <name evidence="13" type="ORF">MNBD_GAMMA01-299</name>
</gene>
<keyword evidence="4" id="KW-0820">tRNA-binding</keyword>
<feature type="domain" description="tRNA-specific 2-thiouridylase MnmA-like C-terminal" evidence="11">
    <location>
        <begin position="284"/>
        <end position="359"/>
    </location>
</feature>
<dbReference type="GO" id="GO:0005524">
    <property type="term" value="F:ATP binding"/>
    <property type="evidence" value="ECO:0007669"/>
    <property type="project" value="UniProtKB-KW"/>
</dbReference>
<dbReference type="EMBL" id="UOEW01000161">
    <property type="protein sequence ID" value="VAW37210.1"/>
    <property type="molecule type" value="Genomic_DNA"/>
</dbReference>
<evidence type="ECO:0000256" key="2">
    <source>
        <dbReference type="ARBA" id="ARBA00013805"/>
    </source>
</evidence>
<dbReference type="Gene3D" id="2.40.30.10">
    <property type="entry name" value="Translation factors"/>
    <property type="match status" value="1"/>
</dbReference>
<sequence length="378" mass="42387">MKLHNNKVIVGMSGGVDSSVSAALLQQQGYAVQGMFMKNWEEDDTAETCSADADVKDAQIVADKLKIKLHLRNFASEYWDFVFADFLNEYKIGRTPNPDILCNREIKFKTFLENAQDLNADYMATGHYVRKGFVNDKYQLLKARDNNKDQSYFLYTITQQQLAYTLFPLGEISKPKVRKIAQQLDLTVHDKKDSVGICFIGEKNFQTFLASYLLPNPGDIINEKGGVIGQHTGLMYYTIGQRQGLGIGGVQDAPPLPWFVAAKSHADNKLVAVQAGDNPLLLSNSLIASQLNWISAQQPKLPLSCKAKTRYRQSDQDCILYQADNNQIKVEFSQPQRAVTPGQSVVFYLGDICLGGGIIQQTNTLTKTCEFWNKPYEK</sequence>
<evidence type="ECO:0000256" key="3">
    <source>
        <dbReference type="ARBA" id="ARBA00022490"/>
    </source>
</evidence>
<accession>A0A3B0V8P6</accession>
<dbReference type="FunFam" id="3.40.50.620:FF:000004">
    <property type="entry name" value="tRNA-specific 2-thiouridylase MnmA"/>
    <property type="match status" value="1"/>
</dbReference>
<dbReference type="Pfam" id="PF20258">
    <property type="entry name" value="tRNA_Me_trans_C"/>
    <property type="match status" value="1"/>
</dbReference>
<keyword evidence="10" id="KW-1015">Disulfide bond</keyword>
<dbReference type="GO" id="GO:0002143">
    <property type="term" value="P:tRNA wobble position uridine thiolation"/>
    <property type="evidence" value="ECO:0007669"/>
    <property type="project" value="TreeGrafter"/>
</dbReference>